<evidence type="ECO:0000313" key="1">
    <source>
        <dbReference type="EMBL" id="KAK1605165.1"/>
    </source>
</evidence>
<organism evidence="1 2">
    <name type="scientific">Lolium multiflorum</name>
    <name type="common">Italian ryegrass</name>
    <name type="synonym">Lolium perenne subsp. multiflorum</name>
    <dbReference type="NCBI Taxonomy" id="4521"/>
    <lineage>
        <taxon>Eukaryota</taxon>
        <taxon>Viridiplantae</taxon>
        <taxon>Streptophyta</taxon>
        <taxon>Embryophyta</taxon>
        <taxon>Tracheophyta</taxon>
        <taxon>Spermatophyta</taxon>
        <taxon>Magnoliopsida</taxon>
        <taxon>Liliopsida</taxon>
        <taxon>Poales</taxon>
        <taxon>Poaceae</taxon>
        <taxon>BOP clade</taxon>
        <taxon>Pooideae</taxon>
        <taxon>Poodae</taxon>
        <taxon>Poeae</taxon>
        <taxon>Poeae Chloroplast Group 2 (Poeae type)</taxon>
        <taxon>Loliodinae</taxon>
        <taxon>Loliinae</taxon>
        <taxon>Lolium</taxon>
    </lineage>
</organism>
<accession>A0AAD8VHN1</accession>
<dbReference type="EMBL" id="JAUUTY010000007">
    <property type="protein sequence ID" value="KAK1605165.1"/>
    <property type="molecule type" value="Genomic_DNA"/>
</dbReference>
<reference evidence="1" key="1">
    <citation type="submission" date="2023-07" db="EMBL/GenBank/DDBJ databases">
        <title>A chromosome-level genome assembly of Lolium multiflorum.</title>
        <authorList>
            <person name="Chen Y."/>
            <person name="Copetti D."/>
            <person name="Kolliker R."/>
            <person name="Studer B."/>
        </authorList>
    </citation>
    <scope>NUCLEOTIDE SEQUENCE</scope>
    <source>
        <strain evidence="1">02402/16</strain>
        <tissue evidence="1">Leaf</tissue>
    </source>
</reference>
<evidence type="ECO:0000313" key="2">
    <source>
        <dbReference type="Proteomes" id="UP001231189"/>
    </source>
</evidence>
<protein>
    <submittedName>
        <fullName evidence="1">Uncharacterized protein</fullName>
    </submittedName>
</protein>
<sequence length="220" mass="25255">MENYSHLMGAAAVMKMAVEMAAVSMEKPSGALPLRRRAGTETPVPQILASRWRRLWKAIESSFDKDQYAMDKKKEVDKDEEIMSTHHEHEEVELIVISDEEQEYHPDNVVDSESEYDDDEKYRDFIHMEDLIPLDEDERNLYYASLESLDSLKYLEATPGAIQQRKDDVVFTIDMLMGVAQSKKQAINDKINRDSGRARKCMCDTPGKSCKEVIVVSDDE</sequence>
<keyword evidence="2" id="KW-1185">Reference proteome</keyword>
<dbReference type="AlphaFoldDB" id="A0AAD8VHN1"/>
<proteinExistence type="predicted"/>
<name>A0AAD8VHN1_LOLMU</name>
<comment type="caution">
    <text evidence="1">The sequence shown here is derived from an EMBL/GenBank/DDBJ whole genome shotgun (WGS) entry which is preliminary data.</text>
</comment>
<gene>
    <name evidence="1" type="ORF">QYE76_028838</name>
</gene>
<dbReference type="Proteomes" id="UP001231189">
    <property type="component" value="Unassembled WGS sequence"/>
</dbReference>